<feature type="domain" description="ChrR-like cupin" evidence="1">
    <location>
        <begin position="10"/>
        <end position="112"/>
    </location>
</feature>
<dbReference type="HOGENOM" id="CLU_111523_0_0_6"/>
<organism evidence="2 3">
    <name type="scientific">Ferrimonas balearica (strain DSM 9799 / CCM 4581 / KCTC 23876 / PAT)</name>
    <dbReference type="NCBI Taxonomy" id="550540"/>
    <lineage>
        <taxon>Bacteria</taxon>
        <taxon>Pseudomonadati</taxon>
        <taxon>Pseudomonadota</taxon>
        <taxon>Gammaproteobacteria</taxon>
        <taxon>Alteromonadales</taxon>
        <taxon>Ferrimonadaceae</taxon>
        <taxon>Ferrimonas</taxon>
    </lineage>
</organism>
<dbReference type="SUPFAM" id="SSF51182">
    <property type="entry name" value="RmlC-like cupins"/>
    <property type="match status" value="2"/>
</dbReference>
<dbReference type="eggNOG" id="COG3806">
    <property type="taxonomic scope" value="Bacteria"/>
</dbReference>
<dbReference type="RefSeq" id="WP_013344761.1">
    <property type="nucleotide sequence ID" value="NC_014541.1"/>
</dbReference>
<keyword evidence="3" id="KW-1185">Reference proteome</keyword>
<evidence type="ECO:0000313" key="3">
    <source>
        <dbReference type="Proteomes" id="UP000006683"/>
    </source>
</evidence>
<dbReference type="Gene3D" id="2.60.120.10">
    <property type="entry name" value="Jelly Rolls"/>
    <property type="match status" value="2"/>
</dbReference>
<dbReference type="OrthoDB" id="9801227at2"/>
<sequence>MSPSDLLDSPLVIDAKQLDWTPSPADGVVRKRLKHSGPAESGMVTSLVRYRPASHFDRHYHPDGEEILVLEGVFSDEHGDYPAGSYLLNPDGSGHRPFSEPGCLLLVKLRQYPGQGRQQLALDTGQMAWQALDRPGVFRKQLYRQAGFDERISLIQLRPGTELSPLCHSAGAEIYVLEGAVEDEQGRYDEGCFIQLPPGYCHQPRSRTGCVLYLKQG</sequence>
<dbReference type="CDD" id="cd20303">
    <property type="entry name" value="cupin_ChrR_1"/>
    <property type="match status" value="1"/>
</dbReference>
<gene>
    <name evidence="2" type="ordered locus">Fbal_1246</name>
</gene>
<proteinExistence type="predicted"/>
<dbReference type="AlphaFoldDB" id="E1SL77"/>
<dbReference type="KEGG" id="fbl:Fbal_1246"/>
<reference evidence="2 3" key="1">
    <citation type="journal article" date="2010" name="Stand. Genomic Sci.">
        <title>Complete genome sequence of Ferrimonas balearica type strain (PAT).</title>
        <authorList>
            <person name="Nolan M."/>
            <person name="Sikorski J."/>
            <person name="Davenport K."/>
            <person name="Lucas S."/>
            <person name="Glavina Del Rio T."/>
            <person name="Tice H."/>
            <person name="Cheng J."/>
            <person name="Goodwin L."/>
            <person name="Pitluck S."/>
            <person name="Liolios K."/>
            <person name="Ivanova N."/>
            <person name="Mavromatis K."/>
            <person name="Ovchinnikova G."/>
            <person name="Pati A."/>
            <person name="Chen A."/>
            <person name="Palaniappan K."/>
            <person name="Land M."/>
            <person name="Hauser L."/>
            <person name="Chang Y."/>
            <person name="Jeffries C."/>
            <person name="Tapia R."/>
            <person name="Brettin T."/>
            <person name="Detter J."/>
            <person name="Han C."/>
            <person name="Yasawong M."/>
            <person name="Rohde M."/>
            <person name="Tindall B."/>
            <person name="Goker M."/>
            <person name="Woyke T."/>
            <person name="Bristow J."/>
            <person name="Eisen J."/>
            <person name="Markowitz V."/>
            <person name="Hugenholtz P."/>
            <person name="Kyrpides N."/>
            <person name="Klenk H."/>
            <person name="Lapidus A."/>
        </authorList>
    </citation>
    <scope>NUCLEOTIDE SEQUENCE [LARGE SCALE GENOMIC DNA]</scope>
    <source>
        <strain evidence="3">DSM 9799 / CCM 4581 / KCTC 23876 / PAT</strain>
    </source>
</reference>
<dbReference type="EMBL" id="CP002209">
    <property type="protein sequence ID" value="ADN75455.1"/>
    <property type="molecule type" value="Genomic_DNA"/>
</dbReference>
<dbReference type="InterPro" id="IPR014710">
    <property type="entry name" value="RmlC-like_jellyroll"/>
</dbReference>
<dbReference type="Proteomes" id="UP000006683">
    <property type="component" value="Chromosome"/>
</dbReference>
<evidence type="ECO:0000313" key="2">
    <source>
        <dbReference type="EMBL" id="ADN75455.1"/>
    </source>
</evidence>
<dbReference type="Pfam" id="PF12973">
    <property type="entry name" value="Cupin_7"/>
    <property type="match status" value="2"/>
</dbReference>
<dbReference type="InterPro" id="IPR011051">
    <property type="entry name" value="RmlC_Cupin_sf"/>
</dbReference>
<dbReference type="STRING" id="550540.Fbal_1246"/>
<dbReference type="GeneID" id="67181477"/>
<name>E1SL77_FERBD</name>
<dbReference type="InterPro" id="IPR025979">
    <property type="entry name" value="ChrR-like_cupin_dom"/>
</dbReference>
<feature type="domain" description="ChrR-like cupin" evidence="1">
    <location>
        <begin position="118"/>
        <end position="217"/>
    </location>
</feature>
<accession>E1SL77</accession>
<dbReference type="eggNOG" id="COG1917">
    <property type="taxonomic scope" value="Bacteria"/>
</dbReference>
<evidence type="ECO:0000259" key="1">
    <source>
        <dbReference type="Pfam" id="PF12973"/>
    </source>
</evidence>
<protein>
    <submittedName>
        <fullName evidence="2">Anti-ECFsigma factor, ChrR</fullName>
    </submittedName>
</protein>